<reference evidence="1" key="1">
    <citation type="submission" date="2022-07" db="EMBL/GenBank/DDBJ databases">
        <title>Tahibacter sp., a new gammaproteobacterium isolated from the silt sample collected at pig farm.</title>
        <authorList>
            <person name="Chen H."/>
        </authorList>
    </citation>
    <scope>NUCLEOTIDE SEQUENCE</scope>
    <source>
        <strain evidence="1">P2K</strain>
    </source>
</reference>
<evidence type="ECO:0000313" key="2">
    <source>
        <dbReference type="Proteomes" id="UP001165498"/>
    </source>
</evidence>
<dbReference type="Proteomes" id="UP001165498">
    <property type="component" value="Unassembled WGS sequence"/>
</dbReference>
<sequence>MTAKGLHRRQAGLSFKRVLSAVFVIAVLGFWTMRHANFVLGRALYLAFPADDTTYRAAWPSLTGTVTAKDVVFPALEGSGLQPFRFEEVTVEVPTWQYLRSAFSRRRGSMLNAINEVRITLKGGSGEYGQPFTAMLGAFGAASASPFEADGCAGDSLWSSAELRDMGLQPGPTELVVHYKRDRETLILEEDLHTPGVASVSYRGRMQMNDNYSLFSLLDGGKNAVTADSWSLADEGFVAARNRYCAGKDKITPAQFADRHIAAVQRLLASAGLRANADMAAAYRDYATNGGKLDISVEYQPALTAERYADPNVGSWLAQLQGRFSLNGKALPFGLESRAVQPLPEADEDADYALNTLAVLQAEGADPVRNGTAGLRATAPVETAAALAGSAATGIAAPGGVAATSASGATTPAAPPAVAATANAARPAAAAPATSSFLNDPPLPASARPAAPASVAAIVPAATAMASPAAGTAAAPAAAPPPIVASARGGADTSLPDNYVPAGTRVDYAQLGKMVGQYARVYMKTRPPMQGLVVKEEKGVVYLRRHLGSGYAVLQIDKAAFDYAESMN</sequence>
<gene>
    <name evidence="1" type="ORF">NM961_13100</name>
</gene>
<dbReference type="RefSeq" id="WP_255914841.1">
    <property type="nucleotide sequence ID" value="NZ_JANFQO010000011.1"/>
</dbReference>
<protein>
    <submittedName>
        <fullName evidence="1">Uncharacterized protein</fullName>
    </submittedName>
</protein>
<keyword evidence="2" id="KW-1185">Reference proteome</keyword>
<dbReference type="EMBL" id="JANFQO010000011">
    <property type="protein sequence ID" value="MCQ4165650.1"/>
    <property type="molecule type" value="Genomic_DNA"/>
</dbReference>
<organism evidence="1 2">
    <name type="scientific">Tahibacter harae</name>
    <dbReference type="NCBI Taxonomy" id="2963937"/>
    <lineage>
        <taxon>Bacteria</taxon>
        <taxon>Pseudomonadati</taxon>
        <taxon>Pseudomonadota</taxon>
        <taxon>Gammaproteobacteria</taxon>
        <taxon>Lysobacterales</taxon>
        <taxon>Rhodanobacteraceae</taxon>
        <taxon>Tahibacter</taxon>
    </lineage>
</organism>
<name>A0ABT1QTN7_9GAMM</name>
<accession>A0ABT1QTN7</accession>
<comment type="caution">
    <text evidence="1">The sequence shown here is derived from an EMBL/GenBank/DDBJ whole genome shotgun (WGS) entry which is preliminary data.</text>
</comment>
<evidence type="ECO:0000313" key="1">
    <source>
        <dbReference type="EMBL" id="MCQ4165650.1"/>
    </source>
</evidence>
<proteinExistence type="predicted"/>